<dbReference type="AlphaFoldDB" id="A0A517Y0T8"/>
<keyword evidence="2" id="KW-1185">Reference proteome</keyword>
<reference evidence="1 2" key="1">
    <citation type="submission" date="2019-02" db="EMBL/GenBank/DDBJ databases">
        <title>Deep-cultivation of Planctomycetes and their phenomic and genomic characterization uncovers novel biology.</title>
        <authorList>
            <person name="Wiegand S."/>
            <person name="Jogler M."/>
            <person name="Boedeker C."/>
            <person name="Pinto D."/>
            <person name="Vollmers J."/>
            <person name="Rivas-Marin E."/>
            <person name="Kohn T."/>
            <person name="Peeters S.H."/>
            <person name="Heuer A."/>
            <person name="Rast P."/>
            <person name="Oberbeckmann S."/>
            <person name="Bunk B."/>
            <person name="Jeske O."/>
            <person name="Meyerdierks A."/>
            <person name="Storesund J.E."/>
            <person name="Kallscheuer N."/>
            <person name="Luecker S."/>
            <person name="Lage O.M."/>
            <person name="Pohl T."/>
            <person name="Merkel B.J."/>
            <person name="Hornburger P."/>
            <person name="Mueller R.-W."/>
            <person name="Bruemmer F."/>
            <person name="Labrenz M."/>
            <person name="Spormann A.M."/>
            <person name="Op den Camp H."/>
            <person name="Overmann J."/>
            <person name="Amann R."/>
            <person name="Jetten M.S.M."/>
            <person name="Mascher T."/>
            <person name="Medema M.H."/>
            <person name="Devos D.P."/>
            <person name="Kaster A.-K."/>
            <person name="Ovreas L."/>
            <person name="Rohde M."/>
            <person name="Galperin M.Y."/>
            <person name="Jogler C."/>
        </authorList>
    </citation>
    <scope>NUCLEOTIDE SEQUENCE [LARGE SCALE GENOMIC DNA]</scope>
    <source>
        <strain evidence="1 2">ETA_A1</strain>
    </source>
</reference>
<evidence type="ECO:0000313" key="2">
    <source>
        <dbReference type="Proteomes" id="UP000319576"/>
    </source>
</evidence>
<sequence>MTEAPASVIEAALEWCRQRDYDPGKDFRAVFVPKDHEFNLSDETRDLWHIFFYPEAMKKFATNFFVLVVDPHTLQVESHG</sequence>
<accession>A0A517Y0T8</accession>
<dbReference type="Proteomes" id="UP000319576">
    <property type="component" value="Chromosome"/>
</dbReference>
<proteinExistence type="predicted"/>
<dbReference type="KEGG" id="uli:ETAA1_53740"/>
<dbReference type="EMBL" id="CP036273">
    <property type="protein sequence ID" value="QDU23375.1"/>
    <property type="molecule type" value="Genomic_DNA"/>
</dbReference>
<organism evidence="1 2">
    <name type="scientific">Urbifossiella limnaea</name>
    <dbReference type="NCBI Taxonomy" id="2528023"/>
    <lineage>
        <taxon>Bacteria</taxon>
        <taxon>Pseudomonadati</taxon>
        <taxon>Planctomycetota</taxon>
        <taxon>Planctomycetia</taxon>
        <taxon>Gemmatales</taxon>
        <taxon>Gemmataceae</taxon>
        <taxon>Urbifossiella</taxon>
    </lineage>
</organism>
<evidence type="ECO:0000313" key="1">
    <source>
        <dbReference type="EMBL" id="QDU23375.1"/>
    </source>
</evidence>
<name>A0A517Y0T8_9BACT</name>
<gene>
    <name evidence="1" type="ORF">ETAA1_53740</name>
</gene>
<protein>
    <submittedName>
        <fullName evidence="1">Uncharacterized protein</fullName>
    </submittedName>
</protein>